<dbReference type="SUPFAM" id="SSF102735">
    <property type="entry name" value="Trigger factor ribosome-binding domain"/>
    <property type="match status" value="1"/>
</dbReference>
<dbReference type="InterPro" id="IPR001179">
    <property type="entry name" value="PPIase_FKBP_dom"/>
</dbReference>
<dbReference type="Pfam" id="PF05697">
    <property type="entry name" value="Trigger_N"/>
    <property type="match status" value="1"/>
</dbReference>
<protein>
    <recommendedName>
        <fullName evidence="4 11">Trigger factor</fullName>
        <shortName evidence="11">TF</shortName>
        <ecNumber evidence="3 11">5.2.1.8</ecNumber>
    </recommendedName>
    <alternativeName>
        <fullName evidence="10 11">PPIase</fullName>
    </alternativeName>
</protein>
<dbReference type="InterPro" id="IPR008880">
    <property type="entry name" value="Trigger_fac_C"/>
</dbReference>
<reference evidence="15 16" key="1">
    <citation type="submission" date="2017-11" db="EMBL/GenBank/DDBJ databases">
        <title>Genomic Encyclopedia of Type Strains, Phase III (KMG-III): the genomes of soil and plant-associated and newly described type strains.</title>
        <authorList>
            <person name="Whitman W."/>
        </authorList>
    </citation>
    <scope>NUCLEOTIDE SEQUENCE [LARGE SCALE GENOMIC DNA]</scope>
    <source>
        <strain evidence="15 16">UB-Domo-W1</strain>
    </source>
</reference>
<evidence type="ECO:0000256" key="7">
    <source>
        <dbReference type="ARBA" id="ARBA00023186"/>
    </source>
</evidence>
<evidence type="ECO:0000256" key="11">
    <source>
        <dbReference type="HAMAP-Rule" id="MF_00303"/>
    </source>
</evidence>
<evidence type="ECO:0000256" key="6">
    <source>
        <dbReference type="ARBA" id="ARBA00023110"/>
    </source>
</evidence>
<evidence type="ECO:0000256" key="5">
    <source>
        <dbReference type="ARBA" id="ARBA00022618"/>
    </source>
</evidence>
<dbReference type="Pfam" id="PF00254">
    <property type="entry name" value="FKBP_C"/>
    <property type="match status" value="1"/>
</dbReference>
<sequence length="461" mass="51168">MFGLGFTYPDFNEETRMAAQIENLGLLDRKVTLEFARADLVKARDERLAKLGKTMKAPGFRPGKVPKNMVEKQFGMQVDFELQYDKATELFYGVAQEDKILLAGQPRLDPKSELDADKIVFDVYFEVLPEVKIGDFTKAEVTQYTTDISDAEIDRALDVLRKQQVHYHPRGEAGHHGDGGADTAAQAGDQAVIDFVGKIDGVEFAGGKAENFEYVLGEGRMLPEFEAATLGLKAGESKTFPLSFPADYHGKDVAGKTADFTITVKSVNWAHLPAIDDAFALSLGVTEGGVAKMRAEVKENLDRETKRRITSLLKGEVMDKLNGLCELDVPKTLVAQEQERLVDSARQDLIQRGIPNAKDAPIPAEMFAEQALKRVRLGLILSELVKQQGLAATADQIKAEIDEQAATYEDPKEVVRWFYSNPSRLKDMENLVLEDNVIKYFTSKAKVVDKAVTFEELSKLN</sequence>
<keyword evidence="11" id="KW-0963">Cytoplasm</keyword>
<proteinExistence type="inferred from homology"/>
<dbReference type="Proteomes" id="UP000229366">
    <property type="component" value="Unassembled WGS sequence"/>
</dbReference>
<dbReference type="InterPro" id="IPR037041">
    <property type="entry name" value="Trigger_fac_C_sf"/>
</dbReference>
<dbReference type="InterPro" id="IPR036611">
    <property type="entry name" value="Trigger_fac_ribosome-bd_sf"/>
</dbReference>
<comment type="domain">
    <text evidence="11">Consists of 3 domains; the N-terminus binds the ribosome, the middle domain has PPIase activity, while the C-terminus has intrinsic chaperone activity on its own.</text>
</comment>
<dbReference type="FunFam" id="3.10.50.40:FF:000001">
    <property type="entry name" value="Trigger factor"/>
    <property type="match status" value="1"/>
</dbReference>
<evidence type="ECO:0000256" key="2">
    <source>
        <dbReference type="ARBA" id="ARBA00005464"/>
    </source>
</evidence>
<dbReference type="GO" id="GO:0015031">
    <property type="term" value="P:protein transport"/>
    <property type="evidence" value="ECO:0007669"/>
    <property type="project" value="UniProtKB-UniRule"/>
</dbReference>
<accession>A0A2M8VY33</accession>
<evidence type="ECO:0000313" key="15">
    <source>
        <dbReference type="EMBL" id="PJI82763.1"/>
    </source>
</evidence>
<dbReference type="PIRSF" id="PIRSF003095">
    <property type="entry name" value="Trigger_factor"/>
    <property type="match status" value="1"/>
</dbReference>
<dbReference type="Gene3D" id="3.10.50.40">
    <property type="match status" value="1"/>
</dbReference>
<dbReference type="EC" id="5.2.1.8" evidence="3 11"/>
<dbReference type="SUPFAM" id="SSF109998">
    <property type="entry name" value="Triger factor/SurA peptide-binding domain-like"/>
    <property type="match status" value="1"/>
</dbReference>
<keyword evidence="6 11" id="KW-0697">Rotamase</keyword>
<evidence type="ECO:0000256" key="9">
    <source>
        <dbReference type="ARBA" id="ARBA00023306"/>
    </source>
</evidence>
<evidence type="ECO:0000256" key="13">
    <source>
        <dbReference type="RuleBase" id="RU003914"/>
    </source>
</evidence>
<organism evidence="15 16">
    <name type="scientific">Polynucleobacter brandtiae</name>
    <dbReference type="NCBI Taxonomy" id="1938816"/>
    <lineage>
        <taxon>Bacteria</taxon>
        <taxon>Pseudomonadati</taxon>
        <taxon>Pseudomonadota</taxon>
        <taxon>Betaproteobacteria</taxon>
        <taxon>Burkholderiales</taxon>
        <taxon>Burkholderiaceae</taxon>
        <taxon>Polynucleobacter</taxon>
    </lineage>
</organism>
<dbReference type="AlphaFoldDB" id="A0A2M8VY33"/>
<dbReference type="InterPro" id="IPR046357">
    <property type="entry name" value="PPIase_dom_sf"/>
</dbReference>
<dbReference type="HAMAP" id="MF_00303">
    <property type="entry name" value="Trigger_factor_Tig"/>
    <property type="match status" value="1"/>
</dbReference>
<dbReference type="Gene3D" id="3.30.70.1050">
    <property type="entry name" value="Trigger factor ribosome-binding domain"/>
    <property type="match status" value="1"/>
</dbReference>
<dbReference type="SUPFAM" id="SSF54534">
    <property type="entry name" value="FKBP-like"/>
    <property type="match status" value="1"/>
</dbReference>
<dbReference type="GO" id="GO:0005737">
    <property type="term" value="C:cytoplasm"/>
    <property type="evidence" value="ECO:0007669"/>
    <property type="project" value="UniProtKB-SubCell"/>
</dbReference>
<evidence type="ECO:0000256" key="10">
    <source>
        <dbReference type="ARBA" id="ARBA00029986"/>
    </source>
</evidence>
<feature type="domain" description="PPIase FKBP-type" evidence="14">
    <location>
        <begin position="188"/>
        <end position="273"/>
    </location>
</feature>
<dbReference type="GO" id="GO:0051301">
    <property type="term" value="P:cell division"/>
    <property type="evidence" value="ECO:0007669"/>
    <property type="project" value="UniProtKB-KW"/>
</dbReference>
<evidence type="ECO:0000256" key="12">
    <source>
        <dbReference type="PROSITE-ProRule" id="PRU00277"/>
    </source>
</evidence>
<dbReference type="NCBIfam" id="TIGR00115">
    <property type="entry name" value="tig"/>
    <property type="match status" value="1"/>
</dbReference>
<keyword evidence="5 11" id="KW-0132">Cell division</keyword>
<evidence type="ECO:0000256" key="8">
    <source>
        <dbReference type="ARBA" id="ARBA00023235"/>
    </source>
</evidence>
<gene>
    <name evidence="11" type="primary">tig</name>
    <name evidence="15" type="ORF">B0G85_0146</name>
</gene>
<dbReference type="InterPro" id="IPR005215">
    <property type="entry name" value="Trig_fac"/>
</dbReference>
<comment type="similarity">
    <text evidence="2 11 13">Belongs to the FKBP-type PPIase family. Tig subfamily.</text>
</comment>
<keyword evidence="16" id="KW-1185">Reference proteome</keyword>
<comment type="function">
    <text evidence="11">Involved in protein export. Acts as a chaperone by maintaining the newly synthesized protein in an open conformation. Functions as a peptidyl-prolyl cis-trans isomerase.</text>
</comment>
<dbReference type="Pfam" id="PF05698">
    <property type="entry name" value="Trigger_C"/>
    <property type="match status" value="1"/>
</dbReference>
<comment type="subcellular location">
    <subcellularLocation>
        <location evidence="11">Cytoplasm</location>
    </subcellularLocation>
    <text evidence="11">About half TF is bound to the ribosome near the polypeptide exit tunnel while the other half is free in the cytoplasm.</text>
</comment>
<evidence type="ECO:0000259" key="14">
    <source>
        <dbReference type="PROSITE" id="PS50059"/>
    </source>
</evidence>
<dbReference type="GO" id="GO:0006457">
    <property type="term" value="P:protein folding"/>
    <property type="evidence" value="ECO:0007669"/>
    <property type="project" value="UniProtKB-UniRule"/>
</dbReference>
<keyword evidence="8 11" id="KW-0413">Isomerase</keyword>
<evidence type="ECO:0000313" key="16">
    <source>
        <dbReference type="Proteomes" id="UP000229366"/>
    </source>
</evidence>
<keyword evidence="9 11" id="KW-0131">Cell cycle</keyword>
<dbReference type="EMBL" id="PGTX01000001">
    <property type="protein sequence ID" value="PJI82763.1"/>
    <property type="molecule type" value="Genomic_DNA"/>
</dbReference>
<dbReference type="Gene3D" id="1.10.3120.10">
    <property type="entry name" value="Trigger factor, C-terminal domain"/>
    <property type="match status" value="1"/>
</dbReference>
<evidence type="ECO:0000256" key="4">
    <source>
        <dbReference type="ARBA" id="ARBA00016902"/>
    </source>
</evidence>
<dbReference type="InterPro" id="IPR027304">
    <property type="entry name" value="Trigger_fact/SurA_dom_sf"/>
</dbReference>
<dbReference type="PROSITE" id="PS50059">
    <property type="entry name" value="FKBP_PPIASE"/>
    <property type="match status" value="1"/>
</dbReference>
<comment type="caution">
    <text evidence="15">The sequence shown here is derived from an EMBL/GenBank/DDBJ whole genome shotgun (WGS) entry which is preliminary data.</text>
</comment>
<evidence type="ECO:0000256" key="1">
    <source>
        <dbReference type="ARBA" id="ARBA00000971"/>
    </source>
</evidence>
<dbReference type="GO" id="GO:0003755">
    <property type="term" value="F:peptidyl-prolyl cis-trans isomerase activity"/>
    <property type="evidence" value="ECO:0007669"/>
    <property type="project" value="UniProtKB-UniRule"/>
</dbReference>
<name>A0A2M8VY33_9BURK</name>
<evidence type="ECO:0000256" key="3">
    <source>
        <dbReference type="ARBA" id="ARBA00013194"/>
    </source>
</evidence>
<dbReference type="InterPro" id="IPR008881">
    <property type="entry name" value="Trigger_fac_ribosome-bd_bac"/>
</dbReference>
<comment type="catalytic activity">
    <reaction evidence="1 11 12">
        <text>[protein]-peptidylproline (omega=180) = [protein]-peptidylproline (omega=0)</text>
        <dbReference type="Rhea" id="RHEA:16237"/>
        <dbReference type="Rhea" id="RHEA-COMP:10747"/>
        <dbReference type="Rhea" id="RHEA-COMP:10748"/>
        <dbReference type="ChEBI" id="CHEBI:83833"/>
        <dbReference type="ChEBI" id="CHEBI:83834"/>
        <dbReference type="EC" id="5.2.1.8"/>
    </reaction>
</comment>
<keyword evidence="7 11" id="KW-0143">Chaperone</keyword>